<feature type="non-terminal residue" evidence="1">
    <location>
        <position position="1"/>
    </location>
</feature>
<dbReference type="PANTHER" id="PTHR45756:SF1">
    <property type="entry name" value="PROTEIN KINASE DOMAIN CONTAINING PROTEIN"/>
    <property type="match status" value="1"/>
</dbReference>
<organism evidence="1 2">
    <name type="scientific">Entamoeba invadens IP1</name>
    <dbReference type="NCBI Taxonomy" id="370355"/>
    <lineage>
        <taxon>Eukaryota</taxon>
        <taxon>Amoebozoa</taxon>
        <taxon>Evosea</taxon>
        <taxon>Archamoebae</taxon>
        <taxon>Mastigamoebida</taxon>
        <taxon>Entamoebidae</taxon>
        <taxon>Entamoeba</taxon>
    </lineage>
</organism>
<dbReference type="VEuPathDB" id="AmoebaDB:EIN_049340"/>
<dbReference type="AlphaFoldDB" id="L7FN24"/>
<dbReference type="InterPro" id="IPR053215">
    <property type="entry name" value="TKL_Ser/Thr_kinase"/>
</dbReference>
<evidence type="ECO:0000313" key="1">
    <source>
        <dbReference type="EMBL" id="ELP90345.1"/>
    </source>
</evidence>
<gene>
    <name evidence="1" type="ORF">EIN_049340</name>
</gene>
<evidence type="ECO:0000313" key="2">
    <source>
        <dbReference type="Proteomes" id="UP000014680"/>
    </source>
</evidence>
<dbReference type="KEGG" id="eiv:EIN_049340"/>
<keyword evidence="1" id="KW-0418">Kinase</keyword>
<reference evidence="1 2" key="1">
    <citation type="submission" date="2012-10" db="EMBL/GenBank/DDBJ databases">
        <authorList>
            <person name="Zafar N."/>
            <person name="Inman J."/>
            <person name="Hall N."/>
            <person name="Lorenzi H."/>
            <person name="Caler E."/>
        </authorList>
    </citation>
    <scope>NUCLEOTIDE SEQUENCE [LARGE SCALE GENOMIC DNA]</scope>
    <source>
        <strain evidence="1 2">IP1</strain>
    </source>
</reference>
<dbReference type="GeneID" id="14889326"/>
<keyword evidence="1" id="KW-0808">Transferase</keyword>
<proteinExistence type="predicted"/>
<name>L7FN24_ENTIV</name>
<dbReference type="RefSeq" id="XP_004257116.1">
    <property type="nucleotide sequence ID" value="XM_004257068.1"/>
</dbReference>
<accession>L7FN24</accession>
<dbReference type="EMBL" id="KB206489">
    <property type="protein sequence ID" value="ELP90345.1"/>
    <property type="molecule type" value="Genomic_DNA"/>
</dbReference>
<dbReference type="GO" id="GO:0016301">
    <property type="term" value="F:kinase activity"/>
    <property type="evidence" value="ECO:0007669"/>
    <property type="project" value="UniProtKB-KW"/>
</dbReference>
<sequence>KYKKAADIYSFGITMFETIGWGDIYPKTNFKFPWKIAEFV</sequence>
<dbReference type="PANTHER" id="PTHR45756">
    <property type="entry name" value="PALMITOYLTRANSFERASE"/>
    <property type="match status" value="1"/>
</dbReference>
<keyword evidence="2" id="KW-1185">Reference proteome</keyword>
<feature type="non-terminal residue" evidence="1">
    <location>
        <position position="40"/>
    </location>
</feature>
<protein>
    <submittedName>
        <fullName evidence="1">Tyrosine kinase, putative</fullName>
    </submittedName>
</protein>
<dbReference type="Proteomes" id="UP000014680">
    <property type="component" value="Unassembled WGS sequence"/>
</dbReference>